<reference evidence="1 2" key="1">
    <citation type="journal article" date="2014" name="Am. J. Bot.">
        <title>Genome assembly and annotation for red clover (Trifolium pratense; Fabaceae).</title>
        <authorList>
            <person name="Istvanek J."/>
            <person name="Jaros M."/>
            <person name="Krenek A."/>
            <person name="Repkova J."/>
        </authorList>
    </citation>
    <scope>NUCLEOTIDE SEQUENCE [LARGE SCALE GENOMIC DNA]</scope>
    <source>
        <strain evidence="2">cv. Tatra</strain>
        <tissue evidence="1">Young leaves</tissue>
    </source>
</reference>
<proteinExistence type="predicted"/>
<sequence length="40" mass="4680">MVYIDLVVEIFDQNVVVQLLQDEVADQCLEGLWEPAVWIF</sequence>
<accession>A0A2K3KCF9</accession>
<dbReference type="EMBL" id="ASHM01160718">
    <property type="protein sequence ID" value="PNX63987.1"/>
    <property type="molecule type" value="Genomic_DNA"/>
</dbReference>
<organism evidence="1 2">
    <name type="scientific">Trifolium pratense</name>
    <name type="common">Red clover</name>
    <dbReference type="NCBI Taxonomy" id="57577"/>
    <lineage>
        <taxon>Eukaryota</taxon>
        <taxon>Viridiplantae</taxon>
        <taxon>Streptophyta</taxon>
        <taxon>Embryophyta</taxon>
        <taxon>Tracheophyta</taxon>
        <taxon>Spermatophyta</taxon>
        <taxon>Magnoliopsida</taxon>
        <taxon>eudicotyledons</taxon>
        <taxon>Gunneridae</taxon>
        <taxon>Pentapetalae</taxon>
        <taxon>rosids</taxon>
        <taxon>fabids</taxon>
        <taxon>Fabales</taxon>
        <taxon>Fabaceae</taxon>
        <taxon>Papilionoideae</taxon>
        <taxon>50 kb inversion clade</taxon>
        <taxon>NPAAA clade</taxon>
        <taxon>Hologalegina</taxon>
        <taxon>IRL clade</taxon>
        <taxon>Trifolieae</taxon>
        <taxon>Trifolium</taxon>
    </lineage>
</organism>
<dbReference type="AlphaFoldDB" id="A0A2K3KCF9"/>
<protein>
    <submittedName>
        <fullName evidence="1">Uncharacterized protein</fullName>
    </submittedName>
</protein>
<evidence type="ECO:0000313" key="1">
    <source>
        <dbReference type="EMBL" id="PNX63987.1"/>
    </source>
</evidence>
<comment type="caution">
    <text evidence="1">The sequence shown here is derived from an EMBL/GenBank/DDBJ whole genome shotgun (WGS) entry which is preliminary data.</text>
</comment>
<dbReference type="Proteomes" id="UP000236291">
    <property type="component" value="Unassembled WGS sequence"/>
</dbReference>
<gene>
    <name evidence="1" type="ORF">L195_g061895</name>
</gene>
<evidence type="ECO:0000313" key="2">
    <source>
        <dbReference type="Proteomes" id="UP000236291"/>
    </source>
</evidence>
<reference evidence="1 2" key="2">
    <citation type="journal article" date="2017" name="Front. Plant Sci.">
        <title>Gene Classification and Mining of Molecular Markers Useful in Red Clover (Trifolium pratense) Breeding.</title>
        <authorList>
            <person name="Istvanek J."/>
            <person name="Dluhosova J."/>
            <person name="Dluhos P."/>
            <person name="Patkova L."/>
            <person name="Nedelnik J."/>
            <person name="Repkova J."/>
        </authorList>
    </citation>
    <scope>NUCLEOTIDE SEQUENCE [LARGE SCALE GENOMIC DNA]</scope>
    <source>
        <strain evidence="2">cv. Tatra</strain>
        <tissue evidence="1">Young leaves</tissue>
    </source>
</reference>
<name>A0A2K3KCF9_TRIPR</name>